<dbReference type="Pfam" id="PF01810">
    <property type="entry name" value="LysE"/>
    <property type="match status" value="1"/>
</dbReference>
<feature type="transmembrane region" description="Helical" evidence="6">
    <location>
        <begin position="44"/>
        <end position="66"/>
    </location>
</feature>
<reference evidence="7 8" key="1">
    <citation type="journal article" date="2016" name="C (Basel)">
        <title>Selective Growth of and Electricity Production by Marine Exoelectrogenic Bacteria in Self-Aggregated Hydrogel of Microbially Reduced Graphene Oxide.</title>
        <authorList>
            <person name="Yoshida N."/>
            <person name="Goto Y."/>
            <person name="Miyata Y."/>
        </authorList>
    </citation>
    <scope>NUCLEOTIDE SEQUENCE [LARGE SCALE GENOMIC DNA]</scope>
    <source>
        <strain evidence="7 8">NIT-T3</strain>
    </source>
</reference>
<dbReference type="EMBL" id="AP024355">
    <property type="protein sequence ID" value="BCR03543.1"/>
    <property type="molecule type" value="Genomic_DNA"/>
</dbReference>
<feature type="transmembrane region" description="Helical" evidence="6">
    <location>
        <begin position="148"/>
        <end position="168"/>
    </location>
</feature>
<evidence type="ECO:0000256" key="1">
    <source>
        <dbReference type="ARBA" id="ARBA00004651"/>
    </source>
</evidence>
<protein>
    <submittedName>
        <fullName evidence="7">Threonine transporter</fullName>
    </submittedName>
</protein>
<dbReference type="PANTHER" id="PTHR30086">
    <property type="entry name" value="ARGININE EXPORTER PROTEIN ARGO"/>
    <property type="match status" value="1"/>
</dbReference>
<keyword evidence="2" id="KW-1003">Cell membrane</keyword>
<dbReference type="InterPro" id="IPR001123">
    <property type="entry name" value="LeuE-type"/>
</dbReference>
<proteinExistence type="predicted"/>
<organism evidence="7 8">
    <name type="scientific">Desulfuromonas versatilis</name>
    <dbReference type="NCBI Taxonomy" id="2802975"/>
    <lineage>
        <taxon>Bacteria</taxon>
        <taxon>Pseudomonadati</taxon>
        <taxon>Thermodesulfobacteriota</taxon>
        <taxon>Desulfuromonadia</taxon>
        <taxon>Desulfuromonadales</taxon>
        <taxon>Desulfuromonadaceae</taxon>
        <taxon>Desulfuromonas</taxon>
    </lineage>
</organism>
<dbReference type="Proteomes" id="UP001319827">
    <property type="component" value="Chromosome"/>
</dbReference>
<keyword evidence="5 6" id="KW-0472">Membrane</keyword>
<evidence type="ECO:0000256" key="2">
    <source>
        <dbReference type="ARBA" id="ARBA00022475"/>
    </source>
</evidence>
<evidence type="ECO:0000256" key="5">
    <source>
        <dbReference type="ARBA" id="ARBA00023136"/>
    </source>
</evidence>
<evidence type="ECO:0000313" key="7">
    <source>
        <dbReference type="EMBL" id="BCR03543.1"/>
    </source>
</evidence>
<evidence type="ECO:0000256" key="6">
    <source>
        <dbReference type="SAM" id="Phobius"/>
    </source>
</evidence>
<accession>A0ABM8HPG9</accession>
<keyword evidence="3 6" id="KW-0812">Transmembrane</keyword>
<gene>
    <name evidence="7" type="ORF">DESUT3_06120</name>
</gene>
<dbReference type="PANTHER" id="PTHR30086:SF19">
    <property type="entry name" value="THREONINE EFFLUX PROTEIN"/>
    <property type="match status" value="1"/>
</dbReference>
<evidence type="ECO:0000256" key="4">
    <source>
        <dbReference type="ARBA" id="ARBA00022989"/>
    </source>
</evidence>
<evidence type="ECO:0000313" key="8">
    <source>
        <dbReference type="Proteomes" id="UP001319827"/>
    </source>
</evidence>
<evidence type="ECO:0000256" key="3">
    <source>
        <dbReference type="ARBA" id="ARBA00022692"/>
    </source>
</evidence>
<name>A0ABM8HPG9_9BACT</name>
<feature type="transmembrane region" description="Helical" evidence="6">
    <location>
        <begin position="71"/>
        <end position="89"/>
    </location>
</feature>
<sequence length="208" mass="21990">MELMAILLAVAGLWAVAVVTPGPNALVVARIAMAETFAGAWFATLGICSGTICWGAAGFFGISLLFTCAPWLYLGLKVCGGAYLVFLGIRSLAAARRGCAQLDGESLRRRTAPGDAWRLGLVTNLTNPKTAAFVGSLFAASLPPDPPLWVGLLCIGLMAAISLAWYSLLAWLLSGRRCATAYARGRHWIERCAGLIFIAFGLRLASGR</sequence>
<comment type="subcellular location">
    <subcellularLocation>
        <location evidence="1">Cell membrane</location>
        <topology evidence="1">Multi-pass membrane protein</topology>
    </subcellularLocation>
</comment>
<reference evidence="7 8" key="2">
    <citation type="journal article" date="2021" name="Int. J. Syst. Evol. Microbiol.">
        <title>Isolation and Polyphasic Characterization of Desulfuromonas versatilis sp. Nov., an Electrogenic Bacteria Capable of Versatile Metabolism Isolated from a Graphene Oxide-Reducing Enrichment Culture.</title>
        <authorList>
            <person name="Xie L."/>
            <person name="Yoshida N."/>
            <person name="Ishii S."/>
            <person name="Meng L."/>
        </authorList>
    </citation>
    <scope>NUCLEOTIDE SEQUENCE [LARGE SCALE GENOMIC DNA]</scope>
    <source>
        <strain evidence="7 8">NIT-T3</strain>
    </source>
</reference>
<keyword evidence="4 6" id="KW-1133">Transmembrane helix</keyword>
<keyword evidence="8" id="KW-1185">Reference proteome</keyword>